<name>A0ABU5ZSD0_9FLAO</name>
<gene>
    <name evidence="1" type="ORF">U6A24_05830</name>
</gene>
<sequence>MKKSHNQNQGQKKITLKKLKISKLTNLESIKGGAAVFMTTDIGTDTFTNC</sequence>
<accession>A0ABU5ZSD0</accession>
<organism evidence="1 2">
    <name type="scientific">Aquimarina gracilis</name>
    <dbReference type="NCBI Taxonomy" id="874422"/>
    <lineage>
        <taxon>Bacteria</taxon>
        <taxon>Pseudomonadati</taxon>
        <taxon>Bacteroidota</taxon>
        <taxon>Flavobacteriia</taxon>
        <taxon>Flavobacteriales</taxon>
        <taxon>Flavobacteriaceae</taxon>
        <taxon>Aquimarina</taxon>
    </lineage>
</organism>
<comment type="caution">
    <text evidence="1">The sequence shown here is derived from an EMBL/GenBank/DDBJ whole genome shotgun (WGS) entry which is preliminary data.</text>
</comment>
<evidence type="ECO:0008006" key="3">
    <source>
        <dbReference type="Google" id="ProtNLM"/>
    </source>
</evidence>
<evidence type="ECO:0000313" key="2">
    <source>
        <dbReference type="Proteomes" id="UP001327027"/>
    </source>
</evidence>
<protein>
    <recommendedName>
        <fullName evidence="3">Natural product</fullName>
    </recommendedName>
</protein>
<dbReference type="Proteomes" id="UP001327027">
    <property type="component" value="Unassembled WGS sequence"/>
</dbReference>
<dbReference type="RefSeq" id="WP_324178993.1">
    <property type="nucleotide sequence ID" value="NZ_BAABAW010000003.1"/>
</dbReference>
<evidence type="ECO:0000313" key="1">
    <source>
        <dbReference type="EMBL" id="MEB3344970.1"/>
    </source>
</evidence>
<proteinExistence type="predicted"/>
<reference evidence="1 2" key="1">
    <citation type="journal article" date="2013" name="Int. J. Syst. Evol. Microbiol.">
        <title>Aquimarina gracilis sp. nov., isolated from the gut microflora of a mussel, Mytilus coruscus, and emended description of Aquimarina spongiae.</title>
        <authorList>
            <person name="Park S.C."/>
            <person name="Choe H.N."/>
            <person name="Baik K.S."/>
            <person name="Seong C.N."/>
        </authorList>
    </citation>
    <scope>NUCLEOTIDE SEQUENCE [LARGE SCALE GENOMIC DNA]</scope>
    <source>
        <strain evidence="1 2">PSC32</strain>
    </source>
</reference>
<dbReference type="EMBL" id="JAYKLX010000002">
    <property type="protein sequence ID" value="MEB3344970.1"/>
    <property type="molecule type" value="Genomic_DNA"/>
</dbReference>
<keyword evidence="2" id="KW-1185">Reference proteome</keyword>